<evidence type="ECO:0000313" key="12">
    <source>
        <dbReference type="Proteomes" id="UP001464891"/>
    </source>
</evidence>
<keyword evidence="3 8" id="KW-0285">Flavoprotein</keyword>
<evidence type="ECO:0000259" key="9">
    <source>
        <dbReference type="Pfam" id="PF02852"/>
    </source>
</evidence>
<dbReference type="RefSeq" id="WP_190441020.1">
    <property type="nucleotide sequence ID" value="NZ_JAMPKM010000016.1"/>
</dbReference>
<comment type="cofactor">
    <cofactor evidence="1">
        <name>FAD</name>
        <dbReference type="ChEBI" id="CHEBI:57692"/>
    </cofactor>
</comment>
<dbReference type="Pfam" id="PF07992">
    <property type="entry name" value="Pyr_redox_2"/>
    <property type="match status" value="1"/>
</dbReference>
<sequence length="446" mass="47402">MAFDYDLLVIGAGSGGLAAAERATTYGARVAIAELAAVGGTCVNHGCVPERLLNYAASFADVCSDAAGYGWNTAPGSFSWAKFVQAKNQQIEKLHQVHQRHLDSGKIAVILGQAVFVDAHTLQVGEQSVTAAKILISAGAEWDQLPIPGAEHLITSRELFNLPELPQRLAIIGDNYIGVKSASSLNSLGSQVFQVISSDSILADCDHELASAVQAGLARRGVSFRCHSQLLKVERGSAGLELTLSDRDETLTVDVVVAATQRHPKTQGLKLEKAGVQLTAQGTVAVDEYSRTTQPNIFAIGDCTSRTSLTPVAIASGRAMADTEFGPQPHAVDYNLIPVSVGFQPEAATVGLSEAQARAQFGEAVQCYRSEIRPLSQKLIPRHEPGLLKLVVEAQSQRVVGAHLIGEHATEIIQCLAIAMRLGVTKPQLNQTMGLHPSIAEELINL</sequence>
<dbReference type="SUPFAM" id="SSF51905">
    <property type="entry name" value="FAD/NAD(P)-binding domain"/>
    <property type="match status" value="1"/>
</dbReference>
<evidence type="ECO:0000256" key="4">
    <source>
        <dbReference type="ARBA" id="ARBA00022827"/>
    </source>
</evidence>
<protein>
    <submittedName>
        <fullName evidence="11">Glutathione-disulfide reductase</fullName>
        <ecNumber evidence="11">1.8.1.7</ecNumber>
    </submittedName>
</protein>
<evidence type="ECO:0000256" key="8">
    <source>
        <dbReference type="RuleBase" id="RU003691"/>
    </source>
</evidence>
<dbReference type="InterPro" id="IPR016156">
    <property type="entry name" value="FAD/NAD-linked_Rdtase_dimer_sf"/>
</dbReference>
<dbReference type="Gene3D" id="3.50.50.60">
    <property type="entry name" value="FAD/NAD(P)-binding domain"/>
    <property type="match status" value="2"/>
</dbReference>
<dbReference type="InterPro" id="IPR023753">
    <property type="entry name" value="FAD/NAD-binding_dom"/>
</dbReference>
<dbReference type="Proteomes" id="UP001464891">
    <property type="component" value="Unassembled WGS sequence"/>
</dbReference>
<dbReference type="PIRSF" id="PIRSF000350">
    <property type="entry name" value="Mercury_reductase_MerA"/>
    <property type="match status" value="1"/>
</dbReference>
<dbReference type="SUPFAM" id="SSF55424">
    <property type="entry name" value="FAD/NAD-linked reductases, dimerisation (C-terminal) domain"/>
    <property type="match status" value="1"/>
</dbReference>
<proteinExistence type="inferred from homology"/>
<evidence type="ECO:0000256" key="6">
    <source>
        <dbReference type="ARBA" id="ARBA00023157"/>
    </source>
</evidence>
<feature type="domain" description="FAD/NAD(P)-binding" evidence="10">
    <location>
        <begin position="5"/>
        <end position="317"/>
    </location>
</feature>
<feature type="domain" description="Pyridine nucleotide-disulphide oxidoreductase dimerisation" evidence="9">
    <location>
        <begin position="337"/>
        <end position="443"/>
    </location>
</feature>
<organism evidence="11 12">
    <name type="scientific">Trichocoleus desertorum GB2-A4</name>
    <dbReference type="NCBI Taxonomy" id="2933944"/>
    <lineage>
        <taxon>Bacteria</taxon>
        <taxon>Bacillati</taxon>
        <taxon>Cyanobacteriota</taxon>
        <taxon>Cyanophyceae</taxon>
        <taxon>Leptolyngbyales</taxon>
        <taxon>Trichocoleusaceae</taxon>
        <taxon>Trichocoleus</taxon>
    </lineage>
</organism>
<gene>
    <name evidence="11" type="primary">gorA</name>
    <name evidence="11" type="ORF">NC998_21875</name>
</gene>
<accession>A0ABV0JD92</accession>
<dbReference type="PRINTS" id="PR00368">
    <property type="entry name" value="FADPNR"/>
</dbReference>
<evidence type="ECO:0000313" key="11">
    <source>
        <dbReference type="EMBL" id="MEP0819753.1"/>
    </source>
</evidence>
<dbReference type="PANTHER" id="PTHR42737:SF2">
    <property type="entry name" value="GLUTATHIONE REDUCTASE"/>
    <property type="match status" value="1"/>
</dbReference>
<dbReference type="Gene3D" id="3.30.390.30">
    <property type="match status" value="1"/>
</dbReference>
<dbReference type="InterPro" id="IPR036188">
    <property type="entry name" value="FAD/NAD-bd_sf"/>
</dbReference>
<evidence type="ECO:0000256" key="1">
    <source>
        <dbReference type="ARBA" id="ARBA00001974"/>
    </source>
</evidence>
<dbReference type="InterPro" id="IPR001100">
    <property type="entry name" value="Pyr_nuc-diS_OxRdtase"/>
</dbReference>
<dbReference type="EMBL" id="JAMPKM010000016">
    <property type="protein sequence ID" value="MEP0819753.1"/>
    <property type="molecule type" value="Genomic_DNA"/>
</dbReference>
<dbReference type="PANTHER" id="PTHR42737">
    <property type="entry name" value="GLUTATHIONE REDUCTASE"/>
    <property type="match status" value="1"/>
</dbReference>
<dbReference type="PROSITE" id="PS00076">
    <property type="entry name" value="PYRIDINE_REDOX_1"/>
    <property type="match status" value="1"/>
</dbReference>
<dbReference type="NCBIfam" id="NF004776">
    <property type="entry name" value="PRK06116.1"/>
    <property type="match status" value="1"/>
</dbReference>
<dbReference type="InterPro" id="IPR046952">
    <property type="entry name" value="GSHR/TRXR-like"/>
</dbReference>
<dbReference type="Pfam" id="PF02852">
    <property type="entry name" value="Pyr_redox_dim"/>
    <property type="match status" value="1"/>
</dbReference>
<reference evidence="11 12" key="1">
    <citation type="submission" date="2022-04" db="EMBL/GenBank/DDBJ databases">
        <title>Positive selection, recombination, and allopatry shape intraspecific diversity of widespread and dominant cyanobacteria.</title>
        <authorList>
            <person name="Wei J."/>
            <person name="Shu W."/>
            <person name="Hu C."/>
        </authorList>
    </citation>
    <scope>NUCLEOTIDE SEQUENCE [LARGE SCALE GENOMIC DNA]</scope>
    <source>
        <strain evidence="11 12">GB2-A4</strain>
    </source>
</reference>
<keyword evidence="4 8" id="KW-0274">FAD</keyword>
<evidence type="ECO:0000256" key="2">
    <source>
        <dbReference type="ARBA" id="ARBA00007532"/>
    </source>
</evidence>
<dbReference type="InterPro" id="IPR004099">
    <property type="entry name" value="Pyr_nucl-diS_OxRdtase_dimer"/>
</dbReference>
<comment type="similarity">
    <text evidence="2 8">Belongs to the class-I pyridine nucleotide-disulfide oxidoreductase family.</text>
</comment>
<dbReference type="PRINTS" id="PR00411">
    <property type="entry name" value="PNDRDTASEI"/>
</dbReference>
<name>A0ABV0JD92_9CYAN</name>
<dbReference type="InterPro" id="IPR012999">
    <property type="entry name" value="Pyr_OxRdtase_I_AS"/>
</dbReference>
<evidence type="ECO:0000256" key="7">
    <source>
        <dbReference type="ARBA" id="ARBA00023284"/>
    </source>
</evidence>
<keyword evidence="12" id="KW-1185">Reference proteome</keyword>
<keyword evidence="6" id="KW-1015">Disulfide bond</keyword>
<dbReference type="EC" id="1.8.1.7" evidence="11"/>
<evidence type="ECO:0000256" key="3">
    <source>
        <dbReference type="ARBA" id="ARBA00022630"/>
    </source>
</evidence>
<comment type="caution">
    <text evidence="11">The sequence shown here is derived from an EMBL/GenBank/DDBJ whole genome shotgun (WGS) entry which is preliminary data.</text>
</comment>
<evidence type="ECO:0000259" key="10">
    <source>
        <dbReference type="Pfam" id="PF07992"/>
    </source>
</evidence>
<dbReference type="GO" id="GO:0004362">
    <property type="term" value="F:glutathione-disulfide reductase (NADPH) activity"/>
    <property type="evidence" value="ECO:0007669"/>
    <property type="project" value="UniProtKB-EC"/>
</dbReference>
<keyword evidence="7 8" id="KW-0676">Redox-active center</keyword>
<evidence type="ECO:0000256" key="5">
    <source>
        <dbReference type="ARBA" id="ARBA00023002"/>
    </source>
</evidence>
<keyword evidence="5 8" id="KW-0560">Oxidoreductase</keyword>